<dbReference type="eggNOG" id="ENOG502SPY3">
    <property type="taxonomic scope" value="Eukaryota"/>
</dbReference>
<feature type="compositionally biased region" description="Basic and acidic residues" evidence="1">
    <location>
        <begin position="606"/>
        <end position="626"/>
    </location>
</feature>
<feature type="compositionally biased region" description="Low complexity" evidence="1">
    <location>
        <begin position="655"/>
        <end position="674"/>
    </location>
</feature>
<feature type="compositionally biased region" description="Basic residues" evidence="1">
    <location>
        <begin position="66"/>
        <end position="83"/>
    </location>
</feature>
<dbReference type="HOGENOM" id="CLU_364122_0_0_1"/>
<dbReference type="InParanoid" id="E5R5F3"/>
<feature type="compositionally biased region" description="Basic and acidic residues" evidence="1">
    <location>
        <begin position="240"/>
        <end position="271"/>
    </location>
</feature>
<feature type="compositionally biased region" description="Basic and acidic residues" evidence="1">
    <location>
        <begin position="194"/>
        <end position="206"/>
    </location>
</feature>
<reference evidence="3" key="1">
    <citation type="journal article" date="2011" name="Nat. Commun.">
        <title>Effector diversification within compartments of the Leptosphaeria maculans genome affected by Repeat-Induced Point mutations.</title>
        <authorList>
            <person name="Rouxel T."/>
            <person name="Grandaubert J."/>
            <person name="Hane J.K."/>
            <person name="Hoede C."/>
            <person name="van de Wouw A.P."/>
            <person name="Couloux A."/>
            <person name="Dominguez V."/>
            <person name="Anthouard V."/>
            <person name="Bally P."/>
            <person name="Bourras S."/>
            <person name="Cozijnsen A.J."/>
            <person name="Ciuffetti L.M."/>
            <person name="Degrave A."/>
            <person name="Dilmaghani A."/>
            <person name="Duret L."/>
            <person name="Fudal I."/>
            <person name="Goodwin S.B."/>
            <person name="Gout L."/>
            <person name="Glaser N."/>
            <person name="Linglin J."/>
            <person name="Kema G.H.J."/>
            <person name="Lapalu N."/>
            <person name="Lawrence C.B."/>
            <person name="May K."/>
            <person name="Meyer M."/>
            <person name="Ollivier B."/>
            <person name="Poulain J."/>
            <person name="Schoch C.L."/>
            <person name="Simon A."/>
            <person name="Spatafora J.W."/>
            <person name="Stachowiak A."/>
            <person name="Turgeon B.G."/>
            <person name="Tyler B.M."/>
            <person name="Vincent D."/>
            <person name="Weissenbach J."/>
            <person name="Amselem J."/>
            <person name="Quesneville H."/>
            <person name="Oliver R.P."/>
            <person name="Wincker P."/>
            <person name="Balesdent M.-H."/>
            <person name="Howlett B.J."/>
        </authorList>
    </citation>
    <scope>NUCLEOTIDE SEQUENCE [LARGE SCALE GENOMIC DNA]</scope>
    <source>
        <strain evidence="3">JN3 / isolate v23.1.3 / race Av1-4-5-6-7-8</strain>
    </source>
</reference>
<dbReference type="AlphaFoldDB" id="E5R5F3"/>
<dbReference type="OMA" id="APTKANF"/>
<evidence type="ECO:0000313" key="2">
    <source>
        <dbReference type="EMBL" id="CBX92123.1"/>
    </source>
</evidence>
<accession>E5R5F3</accession>
<feature type="region of interest" description="Disordered" evidence="1">
    <location>
        <begin position="41"/>
        <end position="351"/>
    </location>
</feature>
<feature type="compositionally biased region" description="Basic and acidic residues" evidence="1">
    <location>
        <begin position="500"/>
        <end position="511"/>
    </location>
</feature>
<dbReference type="RefSeq" id="XP_003835488.1">
    <property type="nucleotide sequence ID" value="XM_003835440.1"/>
</dbReference>
<feature type="region of interest" description="Disordered" evidence="1">
    <location>
        <begin position="1"/>
        <end position="27"/>
    </location>
</feature>
<organism evidence="3">
    <name type="scientific">Leptosphaeria maculans (strain JN3 / isolate v23.1.3 / race Av1-4-5-6-7-8)</name>
    <name type="common">Blackleg fungus</name>
    <name type="synonym">Phoma lingam</name>
    <dbReference type="NCBI Taxonomy" id="985895"/>
    <lineage>
        <taxon>Eukaryota</taxon>
        <taxon>Fungi</taxon>
        <taxon>Dikarya</taxon>
        <taxon>Ascomycota</taxon>
        <taxon>Pezizomycotina</taxon>
        <taxon>Dothideomycetes</taxon>
        <taxon>Pleosporomycetidae</taxon>
        <taxon>Pleosporales</taxon>
        <taxon>Pleosporineae</taxon>
        <taxon>Leptosphaeriaceae</taxon>
        <taxon>Plenodomus</taxon>
        <taxon>Plenodomus lingam/Leptosphaeria maculans species complex</taxon>
    </lineage>
</organism>
<feature type="compositionally biased region" description="Acidic residues" evidence="1">
    <location>
        <begin position="89"/>
        <end position="104"/>
    </location>
</feature>
<feature type="compositionally biased region" description="Polar residues" evidence="1">
    <location>
        <begin position="392"/>
        <end position="412"/>
    </location>
</feature>
<feature type="region of interest" description="Disordered" evidence="1">
    <location>
        <begin position="606"/>
        <end position="782"/>
    </location>
</feature>
<feature type="compositionally biased region" description="Basic and acidic residues" evidence="1">
    <location>
        <begin position="725"/>
        <end position="772"/>
    </location>
</feature>
<keyword evidence="3" id="KW-1185">Reference proteome</keyword>
<sequence>MRLTRAAQRAQEGTEAITGHDDNHHDQVDVADNTERAALNEISANPAPEQVECEEELPKKTPAKTPAKKGKKGGAKKGAKGKKAKDLGEQQEEEPVQDALEDEPAAAAAPVVDEAVDNVIAEPQNGEVEVTKNDERPTTPISKPVRLTRRQLAAMKEEEEEKLKKSQRAPSPTQDPVTIEGTVKSVEEATTGAHESDDADAQKEAAAESEAPEIAREPKVTAETVQGEMAQIPEVIPEAVQDKVAEEPEAPHHAEPEKADQLERNTIKQESIEIAPSIESDAQESTAITPSVQVTSDAATPTKLSTKAQQVSAEQTTLAAEQPGEQAMSPESYTPSRRRASRSPSKSPMRIEESFEAIDALEEALDSLDAVTSFDRPIEEASPRKKALVALTENSQVRAKTPSKAPSKTTAAPTRISRVPSAVPTGMKATKTSLARASNVRAASTKEGKSGSTGTVDYLASKRRPISVSFPTPPPPPKGRAPTKAIFELSSNGIVAKLKAQKEERIKRETDGLAPKQRPISMPPPPKSSKPLTKPAFQLPGEKTAEKLKAQKEERLKKQAEAPRQSMARPVSICMAPATAKSTKPATKPTNFQLPGAAVAEKLKAQKEERLKRQEEAEAAKKEAAIKPRTAPIVRKPVTLPVRNNPGVTIPPPTSQSQLQSQSQIRPPSQRSISTSATSNATKRNSVALSQSRSTSTSSISANRASIIPTKSTATPSDAAIQRGRGKEVFNRNKAEKEDRERERTDKENAAKKARAEAAERGRIASREWAEKQRKKMMAAAS</sequence>
<feature type="compositionally biased region" description="Basic and acidic residues" evidence="1">
    <location>
        <begin position="543"/>
        <end position="561"/>
    </location>
</feature>
<dbReference type="GeneID" id="13288599"/>
<feature type="compositionally biased region" description="Basic residues" evidence="1">
    <location>
        <begin position="773"/>
        <end position="782"/>
    </location>
</feature>
<feature type="region of interest" description="Disordered" evidence="1">
    <location>
        <begin position="498"/>
        <end position="571"/>
    </location>
</feature>
<dbReference type="OrthoDB" id="3946796at2759"/>
<dbReference type="STRING" id="985895.E5R5F3"/>
<protein>
    <submittedName>
        <fullName evidence="2">Predicted protein</fullName>
    </submittedName>
</protein>
<feature type="compositionally biased region" description="Basic and acidic residues" evidence="1">
    <location>
        <begin position="18"/>
        <end position="27"/>
    </location>
</feature>
<proteinExistence type="predicted"/>
<feature type="compositionally biased region" description="Polar residues" evidence="1">
    <location>
        <begin position="675"/>
        <end position="689"/>
    </location>
</feature>
<gene>
    <name evidence="2" type="ORF">LEMA_P048290.1</name>
</gene>
<evidence type="ECO:0000256" key="1">
    <source>
        <dbReference type="SAM" id="MobiDB-lite"/>
    </source>
</evidence>
<name>E5R5F3_LEPMJ</name>
<feature type="compositionally biased region" description="Polar residues" evidence="1">
    <location>
        <begin position="283"/>
        <end position="319"/>
    </location>
</feature>
<dbReference type="EMBL" id="FP929083">
    <property type="protein sequence ID" value="CBX92123.1"/>
    <property type="molecule type" value="Genomic_DNA"/>
</dbReference>
<feature type="compositionally biased region" description="Low complexity" evidence="1">
    <location>
        <begin position="690"/>
        <end position="707"/>
    </location>
</feature>
<feature type="region of interest" description="Disordered" evidence="1">
    <location>
        <begin position="390"/>
        <end position="483"/>
    </location>
</feature>
<dbReference type="VEuPathDB" id="FungiDB:LEMA_P048290.1"/>
<evidence type="ECO:0000313" key="3">
    <source>
        <dbReference type="Proteomes" id="UP000002668"/>
    </source>
</evidence>
<dbReference type="Proteomes" id="UP000002668">
    <property type="component" value="Genome"/>
</dbReference>